<keyword evidence="4" id="KW-1185">Reference proteome</keyword>
<feature type="non-terminal residue" evidence="3">
    <location>
        <position position="1"/>
    </location>
</feature>
<dbReference type="RefSeq" id="WP_186999834.1">
    <property type="nucleotide sequence ID" value="NZ_JACRWH010000114.1"/>
</dbReference>
<protein>
    <submittedName>
        <fullName evidence="3">Transposase</fullName>
    </submittedName>
</protein>
<evidence type="ECO:0000259" key="1">
    <source>
        <dbReference type="Pfam" id="PF04986"/>
    </source>
</evidence>
<evidence type="ECO:0000313" key="3">
    <source>
        <dbReference type="EMBL" id="MBC6013418.1"/>
    </source>
</evidence>
<feature type="domain" description="Transposase zinc-binding" evidence="2">
    <location>
        <begin position="12"/>
        <end position="94"/>
    </location>
</feature>
<feature type="domain" description="Transposase IS801/IS1294" evidence="1">
    <location>
        <begin position="154"/>
        <end position="339"/>
    </location>
</feature>
<dbReference type="PANTHER" id="PTHR37023:SF1">
    <property type="entry name" value="ISSOD25 TRANSPOSASE TNPA_ISSOD25"/>
    <property type="match status" value="1"/>
</dbReference>
<proteinExistence type="predicted"/>
<dbReference type="Pfam" id="PF04986">
    <property type="entry name" value="Y2_Tnp"/>
    <property type="match status" value="1"/>
</dbReference>
<dbReference type="Proteomes" id="UP000649075">
    <property type="component" value="Unassembled WGS sequence"/>
</dbReference>
<dbReference type="InterPro" id="IPR026889">
    <property type="entry name" value="Zn_Tnp"/>
</dbReference>
<evidence type="ECO:0000313" key="4">
    <source>
        <dbReference type="Proteomes" id="UP000649075"/>
    </source>
</evidence>
<dbReference type="EMBL" id="JACRWH010000114">
    <property type="protein sequence ID" value="MBC6013418.1"/>
    <property type="molecule type" value="Genomic_DNA"/>
</dbReference>
<gene>
    <name evidence="3" type="ORF">H8911_12115</name>
</gene>
<name>A0ABR7KL06_9FIRM</name>
<accession>A0ABR7KL06</accession>
<dbReference type="PANTHER" id="PTHR37023">
    <property type="entry name" value="TRANSPOSASE"/>
    <property type="match status" value="1"/>
</dbReference>
<comment type="caution">
    <text evidence="3">The sequence shown here is derived from an EMBL/GenBank/DDBJ whole genome shotgun (WGS) entry which is preliminary data.</text>
</comment>
<dbReference type="InterPro" id="IPR007069">
    <property type="entry name" value="Transposase_32"/>
</dbReference>
<organism evidence="3 4">
    <name type="scientific">Holdemanella hominis</name>
    <dbReference type="NCBI Taxonomy" id="2764327"/>
    <lineage>
        <taxon>Bacteria</taxon>
        <taxon>Bacillati</taxon>
        <taxon>Bacillota</taxon>
        <taxon>Erysipelotrichia</taxon>
        <taxon>Erysipelotrichales</taxon>
        <taxon>Erysipelotrichaceae</taxon>
        <taxon>Holdemanella</taxon>
    </lineage>
</organism>
<reference evidence="3 4" key="1">
    <citation type="submission" date="2020-08" db="EMBL/GenBank/DDBJ databases">
        <authorList>
            <person name="Liu C."/>
            <person name="Sun Q."/>
        </authorList>
    </citation>
    <scope>NUCLEOTIDE SEQUENCE [LARGE SCALE GENOMIC DNA]</scope>
    <source>
        <strain evidence="3 4">L34</strain>
    </source>
</reference>
<dbReference type="Pfam" id="PF14319">
    <property type="entry name" value="Zn_Tnp_IS91"/>
    <property type="match status" value="1"/>
</dbReference>
<evidence type="ECO:0000259" key="2">
    <source>
        <dbReference type="Pfam" id="PF14319"/>
    </source>
</evidence>
<sequence length="432" mass="51412">NIFFDNIDYIRKLDASGKARPCILDNVERSLLCHTCYLGFDQFECTDCDNWNIIPHSCHSRFCNACGVKYAKQLAAKATSFCLDCPHRHIVFTIPEELRNWFRQDRTRLNLLFVASRNTISILTNKSLADKLKKKKLSDTHYIFKDIPVRNEFGMIATIHTFGRDLKWNPHIHCLIPELIYSFKRDKIKTFHHFNFIKLRKTFQFELIRLIQEAGGLKKPEEKNRLYKDHPKGFYVYAKFKSNDNDSNNASSNKNSKDIQGCVNYFIRYAGRPAMAENRITEYNKESKTVSWFYNDHKDEKRHDVTDNVIDFINRLIIHIPDYHFLTTRYYGFYANASKKTLDKVHALLGIKKNKDYSRETRTKALKNKLNKLKYRTHLIDSFNRDPIQCKCGAIMQYTYTYNPLEDKRNDRTYRKRCIDEMYKMRLRRRST</sequence>